<sequence>MRRALTGLAVAVLFGALAAPAAAAPSGCTGRHDYKTYIVACTTGDGSYRAWITCMTVAGPGGMVWRSTTYGPWATPGPGTSSAATCGGTPLMAGTQFG</sequence>
<dbReference type="EMBL" id="WXEW01000004">
    <property type="protein sequence ID" value="NAS22873.1"/>
    <property type="molecule type" value="Genomic_DNA"/>
</dbReference>
<dbReference type="AlphaFoldDB" id="A0A7C9N790"/>
<proteinExistence type="predicted"/>
<accession>A0A7C9N790</accession>
<dbReference type="Proteomes" id="UP000479526">
    <property type="component" value="Unassembled WGS sequence"/>
</dbReference>
<organism evidence="2 3">
    <name type="scientific">Herbidospora solisilvae</name>
    <dbReference type="NCBI Taxonomy" id="2696284"/>
    <lineage>
        <taxon>Bacteria</taxon>
        <taxon>Bacillati</taxon>
        <taxon>Actinomycetota</taxon>
        <taxon>Actinomycetes</taxon>
        <taxon>Streptosporangiales</taxon>
        <taxon>Streptosporangiaceae</taxon>
        <taxon>Herbidospora</taxon>
    </lineage>
</organism>
<name>A0A7C9N790_9ACTN</name>
<comment type="caution">
    <text evidence="2">The sequence shown here is derived from an EMBL/GenBank/DDBJ whole genome shotgun (WGS) entry which is preliminary data.</text>
</comment>
<reference evidence="2 3" key="1">
    <citation type="submission" date="2020-01" db="EMBL/GenBank/DDBJ databases">
        <title>Herbidospora sp. NEAU-GS84 nov., a novel actinomycete isolated from soil.</title>
        <authorList>
            <person name="Han L."/>
        </authorList>
    </citation>
    <scope>NUCLEOTIDE SEQUENCE [LARGE SCALE GENOMIC DNA]</scope>
    <source>
        <strain evidence="2 3">NEAU-GS84</strain>
    </source>
</reference>
<evidence type="ECO:0000256" key="1">
    <source>
        <dbReference type="SAM" id="SignalP"/>
    </source>
</evidence>
<evidence type="ECO:0000313" key="2">
    <source>
        <dbReference type="EMBL" id="NAS22873.1"/>
    </source>
</evidence>
<dbReference type="RefSeq" id="WP_161480216.1">
    <property type="nucleotide sequence ID" value="NZ_WXEW01000004.1"/>
</dbReference>
<feature type="chain" id="PRO_5028976581" evidence="1">
    <location>
        <begin position="24"/>
        <end position="98"/>
    </location>
</feature>
<keyword evidence="3" id="KW-1185">Reference proteome</keyword>
<keyword evidence="1" id="KW-0732">Signal</keyword>
<evidence type="ECO:0000313" key="3">
    <source>
        <dbReference type="Proteomes" id="UP000479526"/>
    </source>
</evidence>
<gene>
    <name evidence="2" type="ORF">GT755_14380</name>
</gene>
<feature type="signal peptide" evidence="1">
    <location>
        <begin position="1"/>
        <end position="23"/>
    </location>
</feature>
<protein>
    <submittedName>
        <fullName evidence="2">Uncharacterized protein</fullName>
    </submittedName>
</protein>